<evidence type="ECO:0000256" key="4">
    <source>
        <dbReference type="ARBA" id="ARBA00022918"/>
    </source>
</evidence>
<dbReference type="FunFam" id="3.10.20.370:FF:000001">
    <property type="entry name" value="Retrovirus-related Pol polyprotein from transposon 17.6-like protein"/>
    <property type="match status" value="1"/>
</dbReference>
<protein>
    <recommendedName>
        <fullName evidence="1">RNA-directed DNA polymerase</fullName>
        <ecNumber evidence="1">2.7.7.49</ecNumber>
    </recommendedName>
</protein>
<dbReference type="PANTHER" id="PTHR37984">
    <property type="entry name" value="PROTEIN CBG26694"/>
    <property type="match status" value="1"/>
</dbReference>
<proteinExistence type="predicted"/>
<feature type="domain" description="Integrase catalytic" evidence="6">
    <location>
        <begin position="864"/>
        <end position="966"/>
    </location>
</feature>
<dbReference type="GO" id="GO:0003964">
    <property type="term" value="F:RNA-directed DNA polymerase activity"/>
    <property type="evidence" value="ECO:0007669"/>
    <property type="project" value="UniProtKB-KW"/>
</dbReference>
<dbReference type="Gene3D" id="3.30.420.10">
    <property type="entry name" value="Ribonuclease H-like superfamily/Ribonuclease H"/>
    <property type="match status" value="1"/>
</dbReference>
<evidence type="ECO:0000259" key="6">
    <source>
        <dbReference type="PROSITE" id="PS50994"/>
    </source>
</evidence>
<gene>
    <name evidence="7" type="ORF">M514_27970</name>
</gene>
<keyword evidence="3" id="KW-0378">Hydrolase</keyword>
<dbReference type="InterPro" id="IPR043128">
    <property type="entry name" value="Rev_trsase/Diguanyl_cyclase"/>
</dbReference>
<evidence type="ECO:0000256" key="5">
    <source>
        <dbReference type="ARBA" id="ARBA00023268"/>
    </source>
</evidence>
<dbReference type="SUPFAM" id="SSF53098">
    <property type="entry name" value="Ribonuclease H-like"/>
    <property type="match status" value="1"/>
</dbReference>
<dbReference type="GO" id="GO:0004519">
    <property type="term" value="F:endonuclease activity"/>
    <property type="evidence" value="ECO:0007669"/>
    <property type="project" value="UniProtKB-KW"/>
</dbReference>
<dbReference type="InterPro" id="IPR012337">
    <property type="entry name" value="RNaseH-like_sf"/>
</dbReference>
<dbReference type="FunFam" id="1.10.340.70:FF:000001">
    <property type="entry name" value="Retrovirus-related Pol polyprotein from transposon gypsy-like Protein"/>
    <property type="match status" value="1"/>
</dbReference>
<dbReference type="InterPro" id="IPR036397">
    <property type="entry name" value="RNaseH_sf"/>
</dbReference>
<dbReference type="GO" id="GO:0003676">
    <property type="term" value="F:nucleic acid binding"/>
    <property type="evidence" value="ECO:0007669"/>
    <property type="project" value="InterPro"/>
</dbReference>
<dbReference type="Gene3D" id="3.10.10.10">
    <property type="entry name" value="HIV Type 1 Reverse Transcriptase, subunit A, domain 1"/>
    <property type="match status" value="1"/>
</dbReference>
<keyword evidence="4" id="KW-0695">RNA-directed DNA polymerase</keyword>
<accession>A0A085MRL1</accession>
<evidence type="ECO:0000256" key="1">
    <source>
        <dbReference type="ARBA" id="ARBA00012493"/>
    </source>
</evidence>
<dbReference type="GO" id="GO:0015074">
    <property type="term" value="P:DNA integration"/>
    <property type="evidence" value="ECO:0007669"/>
    <property type="project" value="InterPro"/>
</dbReference>
<dbReference type="PANTHER" id="PTHR37984:SF5">
    <property type="entry name" value="PROTEIN NYNRIN-LIKE"/>
    <property type="match status" value="1"/>
</dbReference>
<organism evidence="7">
    <name type="scientific">Trichuris suis</name>
    <name type="common">pig whipworm</name>
    <dbReference type="NCBI Taxonomy" id="68888"/>
    <lineage>
        <taxon>Eukaryota</taxon>
        <taxon>Metazoa</taxon>
        <taxon>Ecdysozoa</taxon>
        <taxon>Nematoda</taxon>
        <taxon>Enoplea</taxon>
        <taxon>Dorylaimia</taxon>
        <taxon>Trichinellida</taxon>
        <taxon>Trichuridae</taxon>
        <taxon>Trichuris</taxon>
    </lineage>
</organism>
<dbReference type="EC" id="2.7.7.49" evidence="1"/>
<dbReference type="GO" id="GO:0042575">
    <property type="term" value="C:DNA polymerase complex"/>
    <property type="evidence" value="ECO:0007669"/>
    <property type="project" value="UniProtKB-ARBA"/>
</dbReference>
<reference evidence="7" key="1">
    <citation type="journal article" date="2014" name="Nat. Genet.">
        <title>Genome and transcriptome of the porcine whipworm Trichuris suis.</title>
        <authorList>
            <person name="Jex A.R."/>
            <person name="Nejsum P."/>
            <person name="Schwarz E.M."/>
            <person name="Hu L."/>
            <person name="Young N.D."/>
            <person name="Hall R.S."/>
            <person name="Korhonen P.K."/>
            <person name="Liao S."/>
            <person name="Thamsborg S."/>
            <person name="Xia J."/>
            <person name="Xu P."/>
            <person name="Wang S."/>
            <person name="Scheerlinck J.P."/>
            <person name="Hofmann A."/>
            <person name="Sternberg P.W."/>
            <person name="Wang J."/>
            <person name="Gasser R.B."/>
        </authorList>
    </citation>
    <scope>NUCLEOTIDE SEQUENCE [LARGE SCALE GENOMIC DNA]</scope>
    <source>
        <strain evidence="7">DCEP-RM93F</strain>
    </source>
</reference>
<evidence type="ECO:0000256" key="2">
    <source>
        <dbReference type="ARBA" id="ARBA00022722"/>
    </source>
</evidence>
<dbReference type="FunFam" id="3.30.70.270:FF:000020">
    <property type="entry name" value="Transposon Tf2-6 polyprotein-like Protein"/>
    <property type="match status" value="1"/>
</dbReference>
<sequence length="1126" mass="126920">MSGESPLATLVVGHVSLPPIFSDGDFKEWIKRFDRCCAANGWNEDVRSTKLPTFLEGTALLIYEELTDGQRLTYSEVKEAVADRFPRPEEGKGNLAAFQQRVLLPNESVHAYAAQLRRLLKQAIPSLPTNEAELLLTNQFLHGLPAAERQLLRCFQDSLALPDLVKKAQELLASSTLEPDWLPGYSVDQCFSTWALGPPWGALGDFREALEAKGARGRASRIMRQAIVPINSSATLLVPAILGHDFLQKQAWCIDYAQNCLRARSGEAVPLLTSVPTAETAEKRAAPTLAERHFSASAIVEADDELLDDCAVPHYDTENSSDLPSCSPNYAPIVRQFREQFSIRPGATNVTYHVIPTGDNPPVKVPPRRLPVHFRSQVEQQLQTMLQHGIIRPSSSPWLAPAVFTKKKSGEIRLCVDYRELNKRTIKDAYPLPLPDEDCSSFAVCPSAYVTVLARFNGLWTPSYGDHMSHREHLTEVLSRCKTAGLTLRGSKCQIGLSEVRCLGHVFSSKGLASYYRRYVKDFATIAKALHQLTEDKSTFNWDQQADEAFRTLKTALTTAPTLAAPVFHREFQLHTDASDVGLGAILEQDGHVISYASRLLRTAERNYSTIEKECLALMFGVKQFRQYLLGRHFLIWTDHCPLQWLSSQKMEGRLARKGLNNGNADALSRLNWVPLIAAMTAVDDLHLEEAATWRMEQAKDPVIADLIAMLKAVKPIRRWPPLYRLYRRHKRELFVEDNILYWRPAVATATVADRTPVAPPSLRSLVLRVCHDVPTAGHMGFDRTLARVRRTAFWPGFQQDVRRYCESCSTCQMVKGESIHPPMQMTPIGRPWERIAVDILQLPPSKTGKIYVLTVQDYFTKWLVVFADFGPPQVLHSDQGRNFESLLLKELCSAFGIRKTRCSPYHPEGNGLVERGNRTIIQILRTMSTEGHDWEDILPYAVYAYNTSIHAVTGFSPMELMFLRPSTCLQLRVDPSGYDVDDYYAVAQRRATSNLREVTKRLQQAAYKQKLSFDAANRLAQPLSPDTPVHVKCEVRDKLQPKWRPGWTFIQQYDSGTVRLRHDTGIEKALHLTKVRPLCPRPAPMSSLEIMHVASDPLHRPPDASTSRPQRHRLPPIWLSGYVPS</sequence>
<keyword evidence="4" id="KW-0548">Nucleotidyltransferase</keyword>
<dbReference type="Pfam" id="PF17919">
    <property type="entry name" value="RT_RNaseH_2"/>
    <property type="match status" value="1"/>
</dbReference>
<keyword evidence="2" id="KW-0540">Nuclease</keyword>
<dbReference type="InterPro" id="IPR001584">
    <property type="entry name" value="Integrase_cat-core"/>
</dbReference>
<dbReference type="Proteomes" id="UP000030758">
    <property type="component" value="Unassembled WGS sequence"/>
</dbReference>
<evidence type="ECO:0000256" key="3">
    <source>
        <dbReference type="ARBA" id="ARBA00022759"/>
    </source>
</evidence>
<keyword evidence="4" id="KW-0808">Transferase</keyword>
<dbReference type="InterPro" id="IPR041577">
    <property type="entry name" value="RT_RNaseH_2"/>
</dbReference>
<keyword evidence="5" id="KW-0511">Multifunctional enzyme</keyword>
<name>A0A085MRL1_9BILA</name>
<dbReference type="Gene3D" id="3.30.70.270">
    <property type="match status" value="2"/>
</dbReference>
<dbReference type="CDD" id="cd09274">
    <property type="entry name" value="RNase_HI_RT_Ty3"/>
    <property type="match status" value="1"/>
</dbReference>
<dbReference type="Gene3D" id="1.10.340.70">
    <property type="match status" value="1"/>
</dbReference>
<evidence type="ECO:0000313" key="7">
    <source>
        <dbReference type="EMBL" id="KFD59857.1"/>
    </source>
</evidence>
<dbReference type="InterPro" id="IPR050951">
    <property type="entry name" value="Retrovirus_Pol_polyprotein"/>
</dbReference>
<dbReference type="AlphaFoldDB" id="A0A085MRL1"/>
<dbReference type="CDD" id="cd01647">
    <property type="entry name" value="RT_LTR"/>
    <property type="match status" value="1"/>
</dbReference>
<dbReference type="InterPro" id="IPR041588">
    <property type="entry name" value="Integrase_H2C2"/>
</dbReference>
<keyword evidence="3" id="KW-0255">Endonuclease</keyword>
<dbReference type="Pfam" id="PF17921">
    <property type="entry name" value="Integrase_H2C2"/>
    <property type="match status" value="1"/>
</dbReference>
<dbReference type="SUPFAM" id="SSF56672">
    <property type="entry name" value="DNA/RNA polymerases"/>
    <property type="match status" value="1"/>
</dbReference>
<dbReference type="InterPro" id="IPR043502">
    <property type="entry name" value="DNA/RNA_pol_sf"/>
</dbReference>
<dbReference type="PROSITE" id="PS50994">
    <property type="entry name" value="INTEGRASE"/>
    <property type="match status" value="1"/>
</dbReference>
<dbReference type="EMBL" id="KL367725">
    <property type="protein sequence ID" value="KFD59857.1"/>
    <property type="molecule type" value="Genomic_DNA"/>
</dbReference>